<keyword evidence="2" id="KW-1185">Reference proteome</keyword>
<reference evidence="1 2" key="1">
    <citation type="submission" date="2024-01" db="EMBL/GenBank/DDBJ databases">
        <title>The genomes of 5 underutilized Papilionoideae crops provide insights into root nodulation and disease resistanc.</title>
        <authorList>
            <person name="Jiang F."/>
        </authorList>
    </citation>
    <scope>NUCLEOTIDE SEQUENCE [LARGE SCALE GENOMIC DNA]</scope>
    <source>
        <strain evidence="1">LVBAO_FW01</strain>
        <tissue evidence="1">Leaves</tissue>
    </source>
</reference>
<dbReference type="Proteomes" id="UP001367508">
    <property type="component" value="Unassembled WGS sequence"/>
</dbReference>
<name>A0AAN9PEG1_CANGL</name>
<proteinExistence type="predicted"/>
<gene>
    <name evidence="1" type="ORF">VNO77_50910</name>
</gene>
<organism evidence="1 2">
    <name type="scientific">Canavalia gladiata</name>
    <name type="common">Sword bean</name>
    <name type="synonym">Dolichos gladiatus</name>
    <dbReference type="NCBI Taxonomy" id="3824"/>
    <lineage>
        <taxon>Eukaryota</taxon>
        <taxon>Viridiplantae</taxon>
        <taxon>Streptophyta</taxon>
        <taxon>Embryophyta</taxon>
        <taxon>Tracheophyta</taxon>
        <taxon>Spermatophyta</taxon>
        <taxon>Magnoliopsida</taxon>
        <taxon>eudicotyledons</taxon>
        <taxon>Gunneridae</taxon>
        <taxon>Pentapetalae</taxon>
        <taxon>rosids</taxon>
        <taxon>fabids</taxon>
        <taxon>Fabales</taxon>
        <taxon>Fabaceae</taxon>
        <taxon>Papilionoideae</taxon>
        <taxon>50 kb inversion clade</taxon>
        <taxon>NPAAA clade</taxon>
        <taxon>indigoferoid/millettioid clade</taxon>
        <taxon>Phaseoleae</taxon>
        <taxon>Canavalia</taxon>
    </lineage>
</organism>
<dbReference type="AlphaFoldDB" id="A0AAN9PEG1"/>
<accession>A0AAN9PEG1</accession>
<protein>
    <submittedName>
        <fullName evidence="1">Uncharacterized protein</fullName>
    </submittedName>
</protein>
<evidence type="ECO:0000313" key="1">
    <source>
        <dbReference type="EMBL" id="KAK7296015.1"/>
    </source>
</evidence>
<sequence>MVSRRKKWLTTSLVPRAIYEPDKAKELRRTSLGQTLVISRRSQLEEAKVDKASESVQNLGGLVGSPKRWALASIRHRQKGSIIRVAARVPAYEDFKRKEYGSSAIASKVTSCSASDFIPFSRQ</sequence>
<evidence type="ECO:0000313" key="2">
    <source>
        <dbReference type="Proteomes" id="UP001367508"/>
    </source>
</evidence>
<comment type="caution">
    <text evidence="1">The sequence shown here is derived from an EMBL/GenBank/DDBJ whole genome shotgun (WGS) entry which is preliminary data.</text>
</comment>
<dbReference type="EMBL" id="JAYMYQ010000089">
    <property type="protein sequence ID" value="KAK7296015.1"/>
    <property type="molecule type" value="Genomic_DNA"/>
</dbReference>